<reference evidence="9" key="1">
    <citation type="submission" date="2023-03" db="EMBL/GenBank/DDBJ databases">
        <title>Massive genome expansion in bonnet fungi (Mycena s.s.) driven by repeated elements and novel gene families across ecological guilds.</title>
        <authorList>
            <consortium name="Lawrence Berkeley National Laboratory"/>
            <person name="Harder C.B."/>
            <person name="Miyauchi S."/>
            <person name="Viragh M."/>
            <person name="Kuo A."/>
            <person name="Thoen E."/>
            <person name="Andreopoulos B."/>
            <person name="Lu D."/>
            <person name="Skrede I."/>
            <person name="Drula E."/>
            <person name="Henrissat B."/>
            <person name="Morin E."/>
            <person name="Kohler A."/>
            <person name="Barry K."/>
            <person name="LaButti K."/>
            <person name="Morin E."/>
            <person name="Salamov A."/>
            <person name="Lipzen A."/>
            <person name="Mereny Z."/>
            <person name="Hegedus B."/>
            <person name="Baldrian P."/>
            <person name="Stursova M."/>
            <person name="Weitz H."/>
            <person name="Taylor A."/>
            <person name="Grigoriev I.V."/>
            <person name="Nagy L.G."/>
            <person name="Martin F."/>
            <person name="Kauserud H."/>
        </authorList>
    </citation>
    <scope>NUCLEOTIDE SEQUENCE</scope>
    <source>
        <strain evidence="9">9284</strain>
    </source>
</reference>
<evidence type="ECO:0000256" key="4">
    <source>
        <dbReference type="ARBA" id="ARBA00022722"/>
    </source>
</evidence>
<dbReference type="EC" id="3.1.26.4" evidence="3"/>
<dbReference type="PANTHER" id="PTHR10642">
    <property type="entry name" value="RIBONUCLEASE H1"/>
    <property type="match status" value="1"/>
</dbReference>
<dbReference type="PANTHER" id="PTHR10642:SF26">
    <property type="entry name" value="RIBONUCLEASE H1"/>
    <property type="match status" value="1"/>
</dbReference>
<dbReference type="GO" id="GO:0004523">
    <property type="term" value="F:RNA-DNA hybrid ribonuclease activity"/>
    <property type="evidence" value="ECO:0007669"/>
    <property type="project" value="UniProtKB-EC"/>
</dbReference>
<dbReference type="GO" id="GO:0043137">
    <property type="term" value="P:DNA replication, removal of RNA primer"/>
    <property type="evidence" value="ECO:0007669"/>
    <property type="project" value="TreeGrafter"/>
</dbReference>
<evidence type="ECO:0000256" key="3">
    <source>
        <dbReference type="ARBA" id="ARBA00012180"/>
    </source>
</evidence>
<keyword evidence="10" id="KW-1185">Reference proteome</keyword>
<feature type="domain" description="RNase H type-1" evidence="8">
    <location>
        <begin position="1"/>
        <end position="163"/>
    </location>
</feature>
<dbReference type="InterPro" id="IPR036397">
    <property type="entry name" value="RNaseH_sf"/>
</dbReference>
<dbReference type="SUPFAM" id="SSF53098">
    <property type="entry name" value="Ribonuclease H-like"/>
    <property type="match status" value="1"/>
</dbReference>
<keyword evidence="7" id="KW-0378">Hydrolase</keyword>
<keyword evidence="6" id="KW-0255">Endonuclease</keyword>
<dbReference type="Pfam" id="PF00075">
    <property type="entry name" value="RNase_H"/>
    <property type="match status" value="1"/>
</dbReference>
<keyword evidence="4" id="KW-0540">Nuclease</keyword>
<evidence type="ECO:0000313" key="9">
    <source>
        <dbReference type="EMBL" id="KAJ7637064.1"/>
    </source>
</evidence>
<accession>A0AAD7FTI3</accession>
<dbReference type="InterPro" id="IPR002156">
    <property type="entry name" value="RNaseH_domain"/>
</dbReference>
<dbReference type="GO" id="GO:0003676">
    <property type="term" value="F:nucleic acid binding"/>
    <property type="evidence" value="ECO:0007669"/>
    <property type="project" value="InterPro"/>
</dbReference>
<comment type="similarity">
    <text evidence="2">Belongs to the RNase H family.</text>
</comment>
<dbReference type="PROSITE" id="PS50879">
    <property type="entry name" value="RNASE_H_1"/>
    <property type="match status" value="1"/>
</dbReference>
<evidence type="ECO:0000313" key="10">
    <source>
        <dbReference type="Proteomes" id="UP001221142"/>
    </source>
</evidence>
<comment type="caution">
    <text evidence="9">The sequence shown here is derived from an EMBL/GenBank/DDBJ whole genome shotgun (WGS) entry which is preliminary data.</text>
</comment>
<keyword evidence="5" id="KW-0479">Metal-binding</keyword>
<gene>
    <name evidence="9" type="ORF">FB45DRAFT_1056293</name>
</gene>
<dbReference type="InterPro" id="IPR012337">
    <property type="entry name" value="RNaseH-like_sf"/>
</dbReference>
<evidence type="ECO:0000259" key="8">
    <source>
        <dbReference type="PROSITE" id="PS50879"/>
    </source>
</evidence>
<name>A0AAD7FTI3_9AGAR</name>
<sequence length="163" mass="18721">MPYKLDVWADGACRRNGQPGAIGGAGIWFGRPVNGSRGWIRALPLHPIPTNQRAELTAIIFALEMARDRRDELNDRPYFMLTVYTDSKYAHGCMCEWLDQWRDNGWVNSRGVAVVNRDLIQEAADLLDDLENGGEVKFTWIPREQNQDADRLANEAYDKQEYY</sequence>
<comment type="catalytic activity">
    <reaction evidence="1">
        <text>Endonucleolytic cleavage to 5'-phosphomonoester.</text>
        <dbReference type="EC" id="3.1.26.4"/>
    </reaction>
</comment>
<dbReference type="GO" id="GO:0046872">
    <property type="term" value="F:metal ion binding"/>
    <property type="evidence" value="ECO:0007669"/>
    <property type="project" value="UniProtKB-KW"/>
</dbReference>
<evidence type="ECO:0000256" key="5">
    <source>
        <dbReference type="ARBA" id="ARBA00022723"/>
    </source>
</evidence>
<evidence type="ECO:0000256" key="1">
    <source>
        <dbReference type="ARBA" id="ARBA00000077"/>
    </source>
</evidence>
<evidence type="ECO:0000256" key="2">
    <source>
        <dbReference type="ARBA" id="ARBA00005300"/>
    </source>
</evidence>
<evidence type="ECO:0000256" key="6">
    <source>
        <dbReference type="ARBA" id="ARBA00022759"/>
    </source>
</evidence>
<dbReference type="Gene3D" id="3.30.420.10">
    <property type="entry name" value="Ribonuclease H-like superfamily/Ribonuclease H"/>
    <property type="match status" value="1"/>
</dbReference>
<organism evidence="9 10">
    <name type="scientific">Roridomyces roridus</name>
    <dbReference type="NCBI Taxonomy" id="1738132"/>
    <lineage>
        <taxon>Eukaryota</taxon>
        <taxon>Fungi</taxon>
        <taxon>Dikarya</taxon>
        <taxon>Basidiomycota</taxon>
        <taxon>Agaricomycotina</taxon>
        <taxon>Agaricomycetes</taxon>
        <taxon>Agaricomycetidae</taxon>
        <taxon>Agaricales</taxon>
        <taxon>Marasmiineae</taxon>
        <taxon>Mycenaceae</taxon>
        <taxon>Roridomyces</taxon>
    </lineage>
</organism>
<proteinExistence type="inferred from homology"/>
<protein>
    <recommendedName>
        <fullName evidence="3">ribonuclease H</fullName>
        <ecNumber evidence="3">3.1.26.4</ecNumber>
    </recommendedName>
</protein>
<dbReference type="Proteomes" id="UP001221142">
    <property type="component" value="Unassembled WGS sequence"/>
</dbReference>
<dbReference type="InterPro" id="IPR050092">
    <property type="entry name" value="RNase_H"/>
</dbReference>
<evidence type="ECO:0000256" key="7">
    <source>
        <dbReference type="ARBA" id="ARBA00022801"/>
    </source>
</evidence>
<dbReference type="AlphaFoldDB" id="A0AAD7FTI3"/>
<dbReference type="EMBL" id="JARKIF010000006">
    <property type="protein sequence ID" value="KAJ7637064.1"/>
    <property type="molecule type" value="Genomic_DNA"/>
</dbReference>